<dbReference type="PANTHER" id="PTHR35101:SF14">
    <property type="entry name" value="SULFOTRANSFERASE"/>
    <property type="match status" value="1"/>
</dbReference>
<reference evidence="1 2" key="1">
    <citation type="submission" date="2024-03" db="EMBL/GenBank/DDBJ databases">
        <authorList>
            <person name="Martinez-Hernandez J."/>
        </authorList>
    </citation>
    <scope>NUCLEOTIDE SEQUENCE [LARGE SCALE GENOMIC DNA]</scope>
</reference>
<proteinExistence type="predicted"/>
<evidence type="ECO:0000313" key="1">
    <source>
        <dbReference type="EMBL" id="CAL0328841.1"/>
    </source>
</evidence>
<comment type="caution">
    <text evidence="1">The sequence shown here is derived from an EMBL/GenBank/DDBJ whole genome shotgun (WGS) entry which is preliminary data.</text>
</comment>
<evidence type="ECO:0000313" key="2">
    <source>
        <dbReference type="Proteomes" id="UP001497480"/>
    </source>
</evidence>
<dbReference type="EMBL" id="CAXHTB010000021">
    <property type="protein sequence ID" value="CAL0328841.1"/>
    <property type="molecule type" value="Genomic_DNA"/>
</dbReference>
<gene>
    <name evidence="1" type="ORF">LLUT_LOCUS29901</name>
</gene>
<protein>
    <submittedName>
        <fullName evidence="1">Uncharacterized protein</fullName>
    </submittedName>
</protein>
<accession>A0AAV1Y4C0</accession>
<keyword evidence="2" id="KW-1185">Reference proteome</keyword>
<name>A0AAV1Y4C0_LUPLU</name>
<dbReference type="AlphaFoldDB" id="A0AAV1Y4C0"/>
<sequence length="75" mass="8288">MARIMTEVAPPRFISVTRHRMKKMLDTIAEEENDLDATTNKCISSKKCGSSTIGLAERPVLGIQNARGKFPKPSL</sequence>
<dbReference type="Proteomes" id="UP001497480">
    <property type="component" value="Unassembled WGS sequence"/>
</dbReference>
<organism evidence="1 2">
    <name type="scientific">Lupinus luteus</name>
    <name type="common">European yellow lupine</name>
    <dbReference type="NCBI Taxonomy" id="3873"/>
    <lineage>
        <taxon>Eukaryota</taxon>
        <taxon>Viridiplantae</taxon>
        <taxon>Streptophyta</taxon>
        <taxon>Embryophyta</taxon>
        <taxon>Tracheophyta</taxon>
        <taxon>Spermatophyta</taxon>
        <taxon>Magnoliopsida</taxon>
        <taxon>eudicotyledons</taxon>
        <taxon>Gunneridae</taxon>
        <taxon>Pentapetalae</taxon>
        <taxon>rosids</taxon>
        <taxon>fabids</taxon>
        <taxon>Fabales</taxon>
        <taxon>Fabaceae</taxon>
        <taxon>Papilionoideae</taxon>
        <taxon>50 kb inversion clade</taxon>
        <taxon>genistoids sensu lato</taxon>
        <taxon>core genistoids</taxon>
        <taxon>Genisteae</taxon>
        <taxon>Lupinus</taxon>
    </lineage>
</organism>
<dbReference type="PANTHER" id="PTHR35101">
    <property type="entry name" value="OS02G0162600 PROTEIN"/>
    <property type="match status" value="1"/>
</dbReference>